<feature type="domain" description="Response regulatory" evidence="8">
    <location>
        <begin position="4"/>
        <end position="119"/>
    </location>
</feature>
<feature type="modified residue" description="4-aspartylphosphate" evidence="6">
    <location>
        <position position="54"/>
    </location>
</feature>
<name>A0A955I7Z7_9BACT</name>
<dbReference type="GO" id="GO:0005829">
    <property type="term" value="C:cytosol"/>
    <property type="evidence" value="ECO:0007669"/>
    <property type="project" value="TreeGrafter"/>
</dbReference>
<keyword evidence="2" id="KW-0902">Two-component regulatory system</keyword>
<dbReference type="GO" id="GO:0006355">
    <property type="term" value="P:regulation of DNA-templated transcription"/>
    <property type="evidence" value="ECO:0007669"/>
    <property type="project" value="InterPro"/>
</dbReference>
<dbReference type="InterPro" id="IPR039420">
    <property type="entry name" value="WalR-like"/>
</dbReference>
<dbReference type="SMART" id="SM00862">
    <property type="entry name" value="Trans_reg_C"/>
    <property type="match status" value="1"/>
</dbReference>
<feature type="DNA-binding region" description="OmpR/PhoB-type" evidence="7">
    <location>
        <begin position="128"/>
        <end position="225"/>
    </location>
</feature>
<dbReference type="FunFam" id="1.10.10.10:FF:000005">
    <property type="entry name" value="Two-component system response regulator"/>
    <property type="match status" value="1"/>
</dbReference>
<dbReference type="Gene3D" id="1.10.10.10">
    <property type="entry name" value="Winged helix-like DNA-binding domain superfamily/Winged helix DNA-binding domain"/>
    <property type="match status" value="1"/>
</dbReference>
<dbReference type="PANTHER" id="PTHR48111:SF1">
    <property type="entry name" value="TWO-COMPONENT RESPONSE REGULATOR ORR33"/>
    <property type="match status" value="1"/>
</dbReference>
<reference evidence="10" key="2">
    <citation type="journal article" date="2021" name="Microbiome">
        <title>Successional dynamics and alternative stable states in a saline activated sludge microbial community over 9 years.</title>
        <authorList>
            <person name="Wang Y."/>
            <person name="Ye J."/>
            <person name="Ju F."/>
            <person name="Liu L."/>
            <person name="Boyd J.A."/>
            <person name="Deng Y."/>
            <person name="Parks D.H."/>
            <person name="Jiang X."/>
            <person name="Yin X."/>
            <person name="Woodcroft B.J."/>
            <person name="Tyson G.W."/>
            <person name="Hugenholtz P."/>
            <person name="Polz M.F."/>
            <person name="Zhang T."/>
        </authorList>
    </citation>
    <scope>NUCLEOTIDE SEQUENCE</scope>
    <source>
        <strain evidence="10">HKST-UBA15</strain>
    </source>
</reference>
<accession>A0A955I7Z7</accession>
<dbReference type="InterPro" id="IPR011006">
    <property type="entry name" value="CheY-like_superfamily"/>
</dbReference>
<dbReference type="PROSITE" id="PS50110">
    <property type="entry name" value="RESPONSE_REGULATORY"/>
    <property type="match status" value="1"/>
</dbReference>
<dbReference type="EMBL" id="JAGQLL010000044">
    <property type="protein sequence ID" value="MCA9380257.1"/>
    <property type="molecule type" value="Genomic_DNA"/>
</dbReference>
<evidence type="ECO:0000313" key="11">
    <source>
        <dbReference type="Proteomes" id="UP000745577"/>
    </source>
</evidence>
<dbReference type="InterPro" id="IPR036388">
    <property type="entry name" value="WH-like_DNA-bd_sf"/>
</dbReference>
<evidence type="ECO:0000256" key="3">
    <source>
        <dbReference type="ARBA" id="ARBA00023015"/>
    </source>
</evidence>
<keyword evidence="1 6" id="KW-0597">Phosphoprotein</keyword>
<dbReference type="GO" id="GO:0000156">
    <property type="term" value="F:phosphorelay response regulator activity"/>
    <property type="evidence" value="ECO:0007669"/>
    <property type="project" value="TreeGrafter"/>
</dbReference>
<keyword evidence="5" id="KW-0804">Transcription</keyword>
<keyword evidence="4 7" id="KW-0238">DNA-binding</keyword>
<evidence type="ECO:0000259" key="8">
    <source>
        <dbReference type="PROSITE" id="PS50110"/>
    </source>
</evidence>
<evidence type="ECO:0000259" key="9">
    <source>
        <dbReference type="PROSITE" id="PS51755"/>
    </source>
</evidence>
<evidence type="ECO:0000256" key="5">
    <source>
        <dbReference type="ARBA" id="ARBA00023163"/>
    </source>
</evidence>
<dbReference type="SMART" id="SM00448">
    <property type="entry name" value="REC"/>
    <property type="match status" value="1"/>
</dbReference>
<evidence type="ECO:0000256" key="7">
    <source>
        <dbReference type="PROSITE-ProRule" id="PRU01091"/>
    </source>
</evidence>
<dbReference type="GO" id="GO:0032993">
    <property type="term" value="C:protein-DNA complex"/>
    <property type="evidence" value="ECO:0007669"/>
    <property type="project" value="TreeGrafter"/>
</dbReference>
<dbReference type="InterPro" id="IPR001789">
    <property type="entry name" value="Sig_transdc_resp-reg_receiver"/>
</dbReference>
<dbReference type="Pfam" id="PF00486">
    <property type="entry name" value="Trans_reg_C"/>
    <property type="match status" value="1"/>
</dbReference>
<dbReference type="AlphaFoldDB" id="A0A955I7Z7"/>
<dbReference type="GO" id="GO:0000976">
    <property type="term" value="F:transcription cis-regulatory region binding"/>
    <property type="evidence" value="ECO:0007669"/>
    <property type="project" value="TreeGrafter"/>
</dbReference>
<dbReference type="Proteomes" id="UP000745577">
    <property type="component" value="Unassembled WGS sequence"/>
</dbReference>
<evidence type="ECO:0000256" key="1">
    <source>
        <dbReference type="ARBA" id="ARBA00022553"/>
    </source>
</evidence>
<sequence>MVPTIVVIDDDKELLDYLQELFKTTEEMNVKGFTSGLAGLKYLKNETPKLILLDLGLEDIHGSSLCGEIRKIHETLPIIILTGDDSKDMLIRCLNMGADDYITKPFNNDELIARVKSKLRNTGIEDEKQILKIQDLVLNPETLEVTKDGKPLTLTGKEFQLLQYLMLNSHKVCTRDKILFSVWGYSAEIDTRVVDVHIAKLRKKLDSKNSKYIQSLRGFGYRMIET</sequence>
<dbReference type="SUPFAM" id="SSF52172">
    <property type="entry name" value="CheY-like"/>
    <property type="match status" value="1"/>
</dbReference>
<dbReference type="Gene3D" id="3.40.50.2300">
    <property type="match status" value="1"/>
</dbReference>
<dbReference type="PROSITE" id="PS51755">
    <property type="entry name" value="OMPR_PHOB"/>
    <property type="match status" value="1"/>
</dbReference>
<dbReference type="Pfam" id="PF00072">
    <property type="entry name" value="Response_reg"/>
    <property type="match status" value="1"/>
</dbReference>
<evidence type="ECO:0000256" key="2">
    <source>
        <dbReference type="ARBA" id="ARBA00023012"/>
    </source>
</evidence>
<reference evidence="10" key="1">
    <citation type="submission" date="2020-04" db="EMBL/GenBank/DDBJ databases">
        <authorList>
            <person name="Zhang T."/>
        </authorList>
    </citation>
    <scope>NUCLEOTIDE SEQUENCE</scope>
    <source>
        <strain evidence="10">HKST-UBA15</strain>
    </source>
</reference>
<dbReference type="CDD" id="cd00383">
    <property type="entry name" value="trans_reg_C"/>
    <property type="match status" value="1"/>
</dbReference>
<proteinExistence type="predicted"/>
<evidence type="ECO:0000256" key="6">
    <source>
        <dbReference type="PROSITE-ProRule" id="PRU00169"/>
    </source>
</evidence>
<comment type="caution">
    <text evidence="10">The sequence shown here is derived from an EMBL/GenBank/DDBJ whole genome shotgun (WGS) entry which is preliminary data.</text>
</comment>
<organism evidence="10 11">
    <name type="scientific">Candidatus Dojkabacteria bacterium</name>
    <dbReference type="NCBI Taxonomy" id="2099670"/>
    <lineage>
        <taxon>Bacteria</taxon>
        <taxon>Candidatus Dojkabacteria</taxon>
    </lineage>
</organism>
<gene>
    <name evidence="10" type="ORF">KC675_03720</name>
</gene>
<dbReference type="PANTHER" id="PTHR48111">
    <property type="entry name" value="REGULATOR OF RPOS"/>
    <property type="match status" value="1"/>
</dbReference>
<feature type="domain" description="OmpR/PhoB-type" evidence="9">
    <location>
        <begin position="128"/>
        <end position="225"/>
    </location>
</feature>
<protein>
    <submittedName>
        <fullName evidence="10">Response regulator transcription factor</fullName>
    </submittedName>
</protein>
<evidence type="ECO:0000256" key="4">
    <source>
        <dbReference type="ARBA" id="ARBA00023125"/>
    </source>
</evidence>
<evidence type="ECO:0000313" key="10">
    <source>
        <dbReference type="EMBL" id="MCA9380257.1"/>
    </source>
</evidence>
<dbReference type="InterPro" id="IPR001867">
    <property type="entry name" value="OmpR/PhoB-type_DNA-bd"/>
</dbReference>
<keyword evidence="3" id="KW-0805">Transcription regulation</keyword>